<evidence type="ECO:0000313" key="4">
    <source>
        <dbReference type="EMBL" id="SHJ06293.1"/>
    </source>
</evidence>
<keyword evidence="5" id="KW-1185">Reference proteome</keyword>
<dbReference type="RefSeq" id="WP_072985792.1">
    <property type="nucleotide sequence ID" value="NZ_FQZB01000006.1"/>
</dbReference>
<dbReference type="PANTHER" id="PTHR43420">
    <property type="entry name" value="ACETYLTRANSFERASE"/>
    <property type="match status" value="1"/>
</dbReference>
<dbReference type="InterPro" id="IPR050680">
    <property type="entry name" value="YpeA/RimI_acetyltransf"/>
</dbReference>
<reference evidence="4 5" key="1">
    <citation type="submission" date="2016-11" db="EMBL/GenBank/DDBJ databases">
        <authorList>
            <person name="Jaros S."/>
            <person name="Januszkiewicz K."/>
            <person name="Wedrychowicz H."/>
        </authorList>
    </citation>
    <scope>NUCLEOTIDE SEQUENCE [LARGE SCALE GENOMIC DNA]</scope>
    <source>
        <strain evidence="4 5">DSM 21758</strain>
    </source>
</reference>
<dbReference type="GO" id="GO:0016747">
    <property type="term" value="F:acyltransferase activity, transferring groups other than amino-acyl groups"/>
    <property type="evidence" value="ECO:0007669"/>
    <property type="project" value="InterPro"/>
</dbReference>
<gene>
    <name evidence="4" type="ORF">SAMN02745163_01216</name>
</gene>
<name>A0A1M6G8J6_9CLOT</name>
<feature type="domain" description="N-acetyltransferase" evidence="3">
    <location>
        <begin position="4"/>
        <end position="150"/>
    </location>
</feature>
<dbReference type="InterPro" id="IPR000182">
    <property type="entry name" value="GNAT_dom"/>
</dbReference>
<keyword evidence="2" id="KW-0012">Acyltransferase</keyword>
<evidence type="ECO:0000313" key="5">
    <source>
        <dbReference type="Proteomes" id="UP000184310"/>
    </source>
</evidence>
<dbReference type="PROSITE" id="PS51186">
    <property type="entry name" value="GNAT"/>
    <property type="match status" value="1"/>
</dbReference>
<dbReference type="OrthoDB" id="9804948at2"/>
<organism evidence="4 5">
    <name type="scientific">Clostridium cavendishii DSM 21758</name>
    <dbReference type="NCBI Taxonomy" id="1121302"/>
    <lineage>
        <taxon>Bacteria</taxon>
        <taxon>Bacillati</taxon>
        <taxon>Bacillota</taxon>
        <taxon>Clostridia</taxon>
        <taxon>Eubacteriales</taxon>
        <taxon>Clostridiaceae</taxon>
        <taxon>Clostridium</taxon>
    </lineage>
</organism>
<proteinExistence type="predicted"/>
<protein>
    <submittedName>
        <fullName evidence="4">Acetyltransferase (GNAT) domain-containing protein</fullName>
    </submittedName>
</protein>
<dbReference type="InterPro" id="IPR016181">
    <property type="entry name" value="Acyl_CoA_acyltransferase"/>
</dbReference>
<dbReference type="CDD" id="cd04301">
    <property type="entry name" value="NAT_SF"/>
    <property type="match status" value="1"/>
</dbReference>
<dbReference type="Gene3D" id="3.40.630.30">
    <property type="match status" value="1"/>
</dbReference>
<dbReference type="EMBL" id="FQZB01000006">
    <property type="protein sequence ID" value="SHJ06293.1"/>
    <property type="molecule type" value="Genomic_DNA"/>
</dbReference>
<dbReference type="SUPFAM" id="SSF55729">
    <property type="entry name" value="Acyl-CoA N-acyltransferases (Nat)"/>
    <property type="match status" value="1"/>
</dbReference>
<keyword evidence="1 4" id="KW-0808">Transferase</keyword>
<dbReference type="AlphaFoldDB" id="A0A1M6G8J6"/>
<evidence type="ECO:0000256" key="2">
    <source>
        <dbReference type="ARBA" id="ARBA00023315"/>
    </source>
</evidence>
<dbReference type="Pfam" id="PF00583">
    <property type="entry name" value="Acetyltransf_1"/>
    <property type="match status" value="1"/>
</dbReference>
<accession>A0A1M6G8J6</accession>
<dbReference type="Proteomes" id="UP000184310">
    <property type="component" value="Unassembled WGS sequence"/>
</dbReference>
<evidence type="ECO:0000256" key="1">
    <source>
        <dbReference type="ARBA" id="ARBA00022679"/>
    </source>
</evidence>
<dbReference type="STRING" id="1121302.SAMN02745163_01216"/>
<dbReference type="PANTHER" id="PTHR43420:SF31">
    <property type="entry name" value="ACETYLTRANSFERASE"/>
    <property type="match status" value="1"/>
</dbReference>
<sequence length="287" mass="33674">MKYIYIKNYKDNDKLRKSLNELTEKTFCFNFEKWYSNGFWGDKFIPHSLVDGDKVVANVSVNLMDFEMDGEKKRYIQIGTVMTDKDYRGQGLSRYLIEVIIDEYKEKSDGIYLFGNDSVLSFYPKFGFVKSKEYQYSKNIYCIDNVKKIEQVDISDEVKWEAFFDVVKSSISNDRFTMNNPGLIAFWTRWSNSIYYLPEEDTYIIADIKKEQLFIKQIVAKHKVNLEAVINSFGNEIKKVTLGFTPYDGTGYDVDDFHEEDCTLFILGKDLENIENNKLIFQTLSHA</sequence>
<evidence type="ECO:0000259" key="3">
    <source>
        <dbReference type="PROSITE" id="PS51186"/>
    </source>
</evidence>